<reference evidence="4" key="1">
    <citation type="submission" date="2021-05" db="EMBL/GenBank/DDBJ databases">
        <authorList>
            <person name="Alioto T."/>
            <person name="Alioto T."/>
            <person name="Gomez Garrido J."/>
        </authorList>
    </citation>
    <scope>NUCLEOTIDE SEQUENCE</scope>
</reference>
<dbReference type="Gene3D" id="1.10.238.20">
    <property type="entry name" value="Pheromone/general odorant binding protein domain"/>
    <property type="match status" value="1"/>
</dbReference>
<proteinExistence type="inferred from homology"/>
<name>A0A8D8CF62_CULPI</name>
<comment type="subcellular location">
    <subcellularLocation>
        <location evidence="1">Secreted</location>
    </subcellularLocation>
</comment>
<dbReference type="CDD" id="cd23992">
    <property type="entry name" value="PBP_GOBP"/>
    <property type="match status" value="1"/>
</dbReference>
<dbReference type="EMBL" id="HBUE01121917">
    <property type="protein sequence ID" value="CAG6492786.1"/>
    <property type="molecule type" value="Transcribed_RNA"/>
</dbReference>
<dbReference type="InterPro" id="IPR006170">
    <property type="entry name" value="PBP/GOBP"/>
</dbReference>
<protein>
    <submittedName>
        <fullName evidence="4">(northern house mosquito) hypothetical protein</fullName>
    </submittedName>
</protein>
<dbReference type="EMBL" id="HBUE01121918">
    <property type="protein sequence ID" value="CAG6492788.1"/>
    <property type="molecule type" value="Transcribed_RNA"/>
</dbReference>
<dbReference type="EMBL" id="HBUE01221071">
    <property type="protein sequence ID" value="CAG6539565.1"/>
    <property type="molecule type" value="Transcribed_RNA"/>
</dbReference>
<keyword evidence="3" id="KW-0964">Secreted</keyword>
<dbReference type="SUPFAM" id="SSF47565">
    <property type="entry name" value="Insect pheromone/odorant-binding proteins"/>
    <property type="match status" value="1"/>
</dbReference>
<organism evidence="4">
    <name type="scientific">Culex pipiens</name>
    <name type="common">House mosquito</name>
    <dbReference type="NCBI Taxonomy" id="7175"/>
    <lineage>
        <taxon>Eukaryota</taxon>
        <taxon>Metazoa</taxon>
        <taxon>Ecdysozoa</taxon>
        <taxon>Arthropoda</taxon>
        <taxon>Hexapoda</taxon>
        <taxon>Insecta</taxon>
        <taxon>Pterygota</taxon>
        <taxon>Neoptera</taxon>
        <taxon>Endopterygota</taxon>
        <taxon>Diptera</taxon>
        <taxon>Nematocera</taxon>
        <taxon>Culicoidea</taxon>
        <taxon>Culicidae</taxon>
        <taxon>Culicinae</taxon>
        <taxon>Culicini</taxon>
        <taxon>Culex</taxon>
        <taxon>Culex</taxon>
    </lineage>
</organism>
<evidence type="ECO:0000313" key="4">
    <source>
        <dbReference type="EMBL" id="CAG6492788.1"/>
    </source>
</evidence>
<dbReference type="EMBL" id="HBUE01327709">
    <property type="protein sequence ID" value="CAG6591606.1"/>
    <property type="molecule type" value="Transcribed_RNA"/>
</dbReference>
<dbReference type="InterPro" id="IPR036728">
    <property type="entry name" value="PBP_GOBP_sf"/>
</dbReference>
<evidence type="ECO:0000256" key="2">
    <source>
        <dbReference type="ARBA" id="ARBA00008098"/>
    </source>
</evidence>
<dbReference type="GO" id="GO:0005576">
    <property type="term" value="C:extracellular region"/>
    <property type="evidence" value="ECO:0007669"/>
    <property type="project" value="UniProtKB-SubCell"/>
</dbReference>
<comment type="similarity">
    <text evidence="2">Belongs to the PBP/GOBP family.</text>
</comment>
<sequence>MHCQLFDCHAVQRKLPRDEVLGSNPSDLRGKKQNKISFRSLILVELFQIFHASGADQKPYDKQHWERTNQLCSRLLRTPQEARDLIAQKKFDDDANEAMHCVIRCTGIVSGTYDDERGTVMEMMEVQAQGKTGFAEFRSAAEECYGGFGPEDYGDDWCKKSYLYFKCDWKAWVQHVKKVE</sequence>
<dbReference type="Pfam" id="PF01395">
    <property type="entry name" value="PBP_GOBP"/>
    <property type="match status" value="1"/>
</dbReference>
<evidence type="ECO:0000256" key="3">
    <source>
        <dbReference type="ARBA" id="ARBA00022525"/>
    </source>
</evidence>
<dbReference type="GO" id="GO:0005549">
    <property type="term" value="F:odorant binding"/>
    <property type="evidence" value="ECO:0007669"/>
    <property type="project" value="InterPro"/>
</dbReference>
<accession>A0A8D8CF62</accession>
<dbReference type="AlphaFoldDB" id="A0A8D8CF62"/>
<evidence type="ECO:0000256" key="1">
    <source>
        <dbReference type="ARBA" id="ARBA00004613"/>
    </source>
</evidence>